<dbReference type="EMBL" id="JAATJH010000001">
    <property type="protein sequence ID" value="NJC25340.1"/>
    <property type="molecule type" value="Genomic_DNA"/>
</dbReference>
<dbReference type="SUPFAM" id="SSF110296">
    <property type="entry name" value="Oligoxyloglucan reducing end-specific cellobiohydrolase"/>
    <property type="match status" value="2"/>
</dbReference>
<protein>
    <submittedName>
        <fullName evidence="2">Photosystem II stability/assembly factor-like uncharacterized protein</fullName>
    </submittedName>
</protein>
<sequence>MLLLFVLLASDPGAVDSLQPTEKNPRATIFLSDDTGSSWYYLDAGLPPGTSPRDVLEHDGTIYLTTFNKVYALPAGATSWEERSSGLINLESTSSIAAAGDLLVLGTLFQGVYVSRSGGRHWSRPVFNIDKGGYVRSLCFYDGRLYAGTDTGIFTSTDGAHTWSRSGEMALINVIAPHQGQLFVARQNGVGVYAAGEITWTDLKTDWAISQLYSHAGYLYATSAVAEIYRSQDGGSWEKLNATEGHLKVDNTSVPAALWSGYAPDLPGEHPLGYILSTSRGWIATGKSGC</sequence>
<feature type="domain" description="DUF6242" evidence="1">
    <location>
        <begin position="79"/>
        <end position="202"/>
    </location>
</feature>
<dbReference type="Gene3D" id="2.130.10.10">
    <property type="entry name" value="YVTN repeat-like/Quinoprotein amine dehydrogenase"/>
    <property type="match status" value="1"/>
</dbReference>
<dbReference type="RefSeq" id="WP_168036096.1">
    <property type="nucleotide sequence ID" value="NZ_JAATJH010000001.1"/>
</dbReference>
<dbReference type="InterPro" id="IPR058667">
    <property type="entry name" value="DUF6242_C"/>
</dbReference>
<evidence type="ECO:0000313" key="2">
    <source>
        <dbReference type="EMBL" id="NJC25340.1"/>
    </source>
</evidence>
<name>A0ABX0X8H8_9BACT</name>
<gene>
    <name evidence="2" type="ORF">GGR27_000821</name>
</gene>
<reference evidence="2 3" key="1">
    <citation type="submission" date="2020-03" db="EMBL/GenBank/DDBJ databases">
        <title>Genomic Encyclopedia of Type Strains, Phase IV (KMG-IV): sequencing the most valuable type-strain genomes for metagenomic binning, comparative biology and taxonomic classification.</title>
        <authorList>
            <person name="Goeker M."/>
        </authorList>
    </citation>
    <scope>NUCLEOTIDE SEQUENCE [LARGE SCALE GENOMIC DNA]</scope>
    <source>
        <strain evidence="2 3">DSM 105096</strain>
    </source>
</reference>
<evidence type="ECO:0000313" key="3">
    <source>
        <dbReference type="Proteomes" id="UP000770785"/>
    </source>
</evidence>
<keyword evidence="3" id="KW-1185">Reference proteome</keyword>
<dbReference type="Pfam" id="PF25852">
    <property type="entry name" value="DUF6242_C"/>
    <property type="match status" value="1"/>
</dbReference>
<dbReference type="Proteomes" id="UP000770785">
    <property type="component" value="Unassembled WGS sequence"/>
</dbReference>
<proteinExistence type="predicted"/>
<dbReference type="InterPro" id="IPR015943">
    <property type="entry name" value="WD40/YVTN_repeat-like_dom_sf"/>
</dbReference>
<evidence type="ECO:0000259" key="1">
    <source>
        <dbReference type="Pfam" id="PF25852"/>
    </source>
</evidence>
<accession>A0ABX0X8H8</accession>
<comment type="caution">
    <text evidence="2">The sequence shown here is derived from an EMBL/GenBank/DDBJ whole genome shotgun (WGS) entry which is preliminary data.</text>
</comment>
<organism evidence="2 3">
    <name type="scientific">Neolewinella antarctica</name>
    <dbReference type="NCBI Taxonomy" id="442734"/>
    <lineage>
        <taxon>Bacteria</taxon>
        <taxon>Pseudomonadati</taxon>
        <taxon>Bacteroidota</taxon>
        <taxon>Saprospiria</taxon>
        <taxon>Saprospirales</taxon>
        <taxon>Lewinellaceae</taxon>
        <taxon>Neolewinella</taxon>
    </lineage>
</organism>